<dbReference type="PROSITE" id="PS51257">
    <property type="entry name" value="PROKAR_LIPOPROTEIN"/>
    <property type="match status" value="1"/>
</dbReference>
<gene>
    <name evidence="2" type="ORF">PG997_009016</name>
</gene>
<reference evidence="2 3" key="1">
    <citation type="submission" date="2023-01" db="EMBL/GenBank/DDBJ databases">
        <title>Analysis of 21 Apiospora genomes using comparative genomics revels a genus with tremendous synthesis potential of carbohydrate active enzymes and secondary metabolites.</title>
        <authorList>
            <person name="Sorensen T."/>
        </authorList>
    </citation>
    <scope>NUCLEOTIDE SEQUENCE [LARGE SCALE GENOMIC DNA]</scope>
    <source>
        <strain evidence="2 3">CBS 114990</strain>
    </source>
</reference>
<keyword evidence="1" id="KW-0732">Signal</keyword>
<feature type="signal peptide" evidence="1">
    <location>
        <begin position="1"/>
        <end position="24"/>
    </location>
</feature>
<evidence type="ECO:0000256" key="1">
    <source>
        <dbReference type="SAM" id="SignalP"/>
    </source>
</evidence>
<protein>
    <submittedName>
        <fullName evidence="2">Uncharacterized protein</fullName>
    </submittedName>
</protein>
<dbReference type="RefSeq" id="XP_066668673.1">
    <property type="nucleotide sequence ID" value="XM_066813331.1"/>
</dbReference>
<evidence type="ECO:0000313" key="2">
    <source>
        <dbReference type="EMBL" id="KAK8081198.1"/>
    </source>
</evidence>
<feature type="chain" id="PRO_5047167942" evidence="1">
    <location>
        <begin position="25"/>
        <end position="66"/>
    </location>
</feature>
<keyword evidence="3" id="KW-1185">Reference proteome</keyword>
<dbReference type="Proteomes" id="UP001433268">
    <property type="component" value="Unassembled WGS sequence"/>
</dbReference>
<accession>A0ABR1WGI1</accession>
<dbReference type="EMBL" id="JAQQWN010000006">
    <property type="protein sequence ID" value="KAK8081198.1"/>
    <property type="molecule type" value="Genomic_DNA"/>
</dbReference>
<dbReference type="GeneID" id="92046391"/>
<proteinExistence type="predicted"/>
<name>A0ABR1WGI1_9PEZI</name>
<sequence>MAPIRRLLGTAISAIACLSSAASALPATVSNTTTHDTVFNSPVLQQQLFFGAYVARVHHPAAGLDV</sequence>
<evidence type="ECO:0000313" key="3">
    <source>
        <dbReference type="Proteomes" id="UP001433268"/>
    </source>
</evidence>
<organism evidence="2 3">
    <name type="scientific">Apiospora hydei</name>
    <dbReference type="NCBI Taxonomy" id="1337664"/>
    <lineage>
        <taxon>Eukaryota</taxon>
        <taxon>Fungi</taxon>
        <taxon>Dikarya</taxon>
        <taxon>Ascomycota</taxon>
        <taxon>Pezizomycotina</taxon>
        <taxon>Sordariomycetes</taxon>
        <taxon>Xylariomycetidae</taxon>
        <taxon>Amphisphaeriales</taxon>
        <taxon>Apiosporaceae</taxon>
        <taxon>Apiospora</taxon>
    </lineage>
</organism>
<comment type="caution">
    <text evidence="2">The sequence shown here is derived from an EMBL/GenBank/DDBJ whole genome shotgun (WGS) entry which is preliminary data.</text>
</comment>